<dbReference type="RefSeq" id="WP_035996772.1">
    <property type="nucleotide sequence ID" value="NZ_CP053586.1"/>
</dbReference>
<evidence type="ECO:0000313" key="2">
    <source>
        <dbReference type="EMBL" id="WNZ24318.1"/>
    </source>
</evidence>
<name>A0AA97AQX5_9CYAN</name>
<dbReference type="EMBL" id="CP053586">
    <property type="protein sequence ID" value="WNZ24318.1"/>
    <property type="molecule type" value="Genomic_DNA"/>
</dbReference>
<accession>A0AA97AQX5</accession>
<dbReference type="AlphaFoldDB" id="A0AA97AQX5"/>
<reference evidence="2" key="1">
    <citation type="submission" date="2020-05" db="EMBL/GenBank/DDBJ databases">
        <authorList>
            <person name="Zhu T."/>
            <person name="Keshari N."/>
            <person name="Lu X."/>
        </authorList>
    </citation>
    <scope>NUCLEOTIDE SEQUENCE</scope>
    <source>
        <strain evidence="2">NK1-12</strain>
    </source>
</reference>
<sequence>MNFNRRFSAALRFVRGLVIAFACALILFVNATPALAIGSTPSQPSEGETRLNDIYKESQDSLRPENALDADKVIERANEGLNEVQKDADVHQMNRPENSRQATSAAEQVQRALGKAVDKVTGQD</sequence>
<gene>
    <name evidence="2" type="ORF">HJG54_16600</name>
</gene>
<feature type="compositionally biased region" description="Basic and acidic residues" evidence="1">
    <location>
        <begin position="87"/>
        <end position="98"/>
    </location>
</feature>
<protein>
    <recommendedName>
        <fullName evidence="3">Low temperature-induced protein</fullName>
    </recommendedName>
</protein>
<evidence type="ECO:0008006" key="3">
    <source>
        <dbReference type="Google" id="ProtNLM"/>
    </source>
</evidence>
<evidence type="ECO:0000256" key="1">
    <source>
        <dbReference type="SAM" id="MobiDB-lite"/>
    </source>
</evidence>
<organism evidence="2">
    <name type="scientific">Leptolyngbya sp. NK1-12</name>
    <dbReference type="NCBI Taxonomy" id="2547451"/>
    <lineage>
        <taxon>Bacteria</taxon>
        <taxon>Bacillati</taxon>
        <taxon>Cyanobacteriota</taxon>
        <taxon>Cyanophyceae</taxon>
        <taxon>Leptolyngbyales</taxon>
        <taxon>Leptolyngbyaceae</taxon>
        <taxon>Leptolyngbya group</taxon>
        <taxon>Leptolyngbya</taxon>
    </lineage>
</organism>
<feature type="region of interest" description="Disordered" evidence="1">
    <location>
        <begin position="87"/>
        <end position="124"/>
    </location>
</feature>
<proteinExistence type="predicted"/>